<dbReference type="GO" id="GO:0016746">
    <property type="term" value="F:acyltransferase activity"/>
    <property type="evidence" value="ECO:0007669"/>
    <property type="project" value="UniProtKB-KW"/>
</dbReference>
<dbReference type="InterPro" id="IPR023213">
    <property type="entry name" value="CAT-like_dom_sf"/>
</dbReference>
<keyword evidence="2" id="KW-0808">Transferase</keyword>
<keyword evidence="3" id="KW-0012">Acyltransferase</keyword>
<dbReference type="Gene3D" id="3.30.559.10">
    <property type="entry name" value="Chloramphenicol acetyltransferase-like domain"/>
    <property type="match status" value="2"/>
</dbReference>
<dbReference type="Proteomes" id="UP001157418">
    <property type="component" value="Unassembled WGS sequence"/>
</dbReference>
<gene>
    <name evidence="4" type="ORF">LVIROSA_LOCUS21100</name>
</gene>
<organism evidence="4 5">
    <name type="scientific">Lactuca virosa</name>
    <dbReference type="NCBI Taxonomy" id="75947"/>
    <lineage>
        <taxon>Eukaryota</taxon>
        <taxon>Viridiplantae</taxon>
        <taxon>Streptophyta</taxon>
        <taxon>Embryophyta</taxon>
        <taxon>Tracheophyta</taxon>
        <taxon>Spermatophyta</taxon>
        <taxon>Magnoliopsida</taxon>
        <taxon>eudicotyledons</taxon>
        <taxon>Gunneridae</taxon>
        <taxon>Pentapetalae</taxon>
        <taxon>asterids</taxon>
        <taxon>campanulids</taxon>
        <taxon>Asterales</taxon>
        <taxon>Asteraceae</taxon>
        <taxon>Cichorioideae</taxon>
        <taxon>Cichorieae</taxon>
        <taxon>Lactucinae</taxon>
        <taxon>Lactuca</taxon>
    </lineage>
</organism>
<dbReference type="PANTHER" id="PTHR31623">
    <property type="entry name" value="F21J9.9"/>
    <property type="match status" value="1"/>
</dbReference>
<protein>
    <submittedName>
        <fullName evidence="4">Uncharacterized protein</fullName>
    </submittedName>
</protein>
<dbReference type="PANTHER" id="PTHR31623:SF82">
    <property type="entry name" value="DEACETYLVINDOLINE O-ACETYLTRANSFERASE"/>
    <property type="match status" value="1"/>
</dbReference>
<evidence type="ECO:0000256" key="1">
    <source>
        <dbReference type="ARBA" id="ARBA00009861"/>
    </source>
</evidence>
<comment type="caution">
    <text evidence="4">The sequence shown here is derived from an EMBL/GenBank/DDBJ whole genome shotgun (WGS) entry which is preliminary data.</text>
</comment>
<accession>A0AAU9N700</accession>
<dbReference type="AlphaFoldDB" id="A0AAU9N700"/>
<evidence type="ECO:0000313" key="5">
    <source>
        <dbReference type="Proteomes" id="UP001157418"/>
    </source>
</evidence>
<evidence type="ECO:0000256" key="2">
    <source>
        <dbReference type="ARBA" id="ARBA00022679"/>
    </source>
</evidence>
<name>A0AAU9N700_9ASTR</name>
<keyword evidence="5" id="KW-1185">Reference proteome</keyword>
<comment type="similarity">
    <text evidence="1">Belongs to the plant acyltransferase family.</text>
</comment>
<dbReference type="Pfam" id="PF02458">
    <property type="entry name" value="Transferase"/>
    <property type="match status" value="1"/>
</dbReference>
<evidence type="ECO:0000256" key="3">
    <source>
        <dbReference type="ARBA" id="ARBA00023315"/>
    </source>
</evidence>
<proteinExistence type="inferred from homology"/>
<dbReference type="EMBL" id="CAKMRJ010003715">
    <property type="protein sequence ID" value="CAH1434592.1"/>
    <property type="molecule type" value="Genomic_DNA"/>
</dbReference>
<evidence type="ECO:0000313" key="4">
    <source>
        <dbReference type="EMBL" id="CAH1434592.1"/>
    </source>
</evidence>
<reference evidence="4 5" key="1">
    <citation type="submission" date="2022-01" db="EMBL/GenBank/DDBJ databases">
        <authorList>
            <person name="Xiong W."/>
            <person name="Schranz E."/>
        </authorList>
    </citation>
    <scope>NUCLEOTIDE SEQUENCE [LARGE SCALE GENOMIC DNA]</scope>
</reference>
<sequence>MASYMAKRAMKMEIISQEIIKTSSPTPNHLKTFKLSLLDQLTLHSYTPILLLYESGSLTNTDVLKESLSETLTKYYPFAGRLRKDGITVDCGDQGVIFVEAKFSGCGVADFLQNPMYETQKLLFPEGFLWKGSCIDQSFLATQITSFEGGGTAVSVSISHKVADGTTIATFLSDWASMARGEVRPLPIILARSIPSSDLGYTVPEIVLDKSTSCVTKRYVFDAKKIAGLKNSVMGLVENPTKVQVVTAYLYKCAIAASLEKTGCFRISTLIQLVNMRPRMMPQLPENCIGNFSWYFTISNSNQSERSLTSLVLDLKEGIKEVCNGGDHVDLSDWLIDVSDYAGSVKQLFDDLDVYRCTSLCRRPFYQMDFGWGYPKWVTMADVHVKNTFVLFDTPDGDGIEAMVSLENDDMRLFQCNQYLLP</sequence>